<evidence type="ECO:0000256" key="5">
    <source>
        <dbReference type="ARBA" id="ARBA00022729"/>
    </source>
</evidence>
<protein>
    <recommendedName>
        <fullName evidence="9">Dipeptidyl-peptidase V</fullName>
    </recommendedName>
</protein>
<evidence type="ECO:0000256" key="7">
    <source>
        <dbReference type="ARBA" id="ARBA00022825"/>
    </source>
</evidence>
<proteinExistence type="inferred from homology"/>
<dbReference type="AlphaFoldDB" id="A0A6A6E9E0"/>
<evidence type="ECO:0000256" key="1">
    <source>
        <dbReference type="ARBA" id="ARBA00004613"/>
    </source>
</evidence>
<evidence type="ECO:0000256" key="8">
    <source>
        <dbReference type="ARBA" id="ARBA00023180"/>
    </source>
</evidence>
<keyword evidence="5 11" id="KW-0732">Signal</keyword>
<gene>
    <name evidence="13" type="ORF">K469DRAFT_726035</name>
</gene>
<dbReference type="GO" id="GO:0005576">
    <property type="term" value="C:extracellular region"/>
    <property type="evidence" value="ECO:0007669"/>
    <property type="project" value="UniProtKB-SubCell"/>
</dbReference>
<name>A0A6A6E9E0_9PEZI</name>
<feature type="signal peptide" evidence="11">
    <location>
        <begin position="1"/>
        <end position="19"/>
    </location>
</feature>
<evidence type="ECO:0000256" key="3">
    <source>
        <dbReference type="ARBA" id="ARBA00022525"/>
    </source>
</evidence>
<dbReference type="EMBL" id="ML994629">
    <property type="protein sequence ID" value="KAF2186446.1"/>
    <property type="molecule type" value="Genomic_DNA"/>
</dbReference>
<evidence type="ECO:0000256" key="9">
    <source>
        <dbReference type="ARBA" id="ARBA00032829"/>
    </source>
</evidence>
<accession>A0A6A6E9E0</accession>
<dbReference type="SUPFAM" id="SSF53474">
    <property type="entry name" value="alpha/beta-Hydrolases"/>
    <property type="match status" value="1"/>
</dbReference>
<evidence type="ECO:0000256" key="6">
    <source>
        <dbReference type="ARBA" id="ARBA00022801"/>
    </source>
</evidence>
<evidence type="ECO:0000256" key="10">
    <source>
        <dbReference type="SAM" id="MobiDB-lite"/>
    </source>
</evidence>
<dbReference type="Pfam" id="PF07676">
    <property type="entry name" value="PD40"/>
    <property type="match status" value="1"/>
</dbReference>
<dbReference type="Pfam" id="PF00326">
    <property type="entry name" value="Peptidase_S9"/>
    <property type="match status" value="1"/>
</dbReference>
<feature type="region of interest" description="Disordered" evidence="10">
    <location>
        <begin position="278"/>
        <end position="305"/>
    </location>
</feature>
<dbReference type="GO" id="GO:0004252">
    <property type="term" value="F:serine-type endopeptidase activity"/>
    <property type="evidence" value="ECO:0007669"/>
    <property type="project" value="TreeGrafter"/>
</dbReference>
<feature type="domain" description="Peptidase S9 prolyl oligopeptidase catalytic" evidence="12">
    <location>
        <begin position="496"/>
        <end position="706"/>
    </location>
</feature>
<dbReference type="Gene3D" id="2.120.10.30">
    <property type="entry name" value="TolB, C-terminal domain"/>
    <property type="match status" value="1"/>
</dbReference>
<dbReference type="OrthoDB" id="416344at2759"/>
<dbReference type="SUPFAM" id="SSF82171">
    <property type="entry name" value="DPP6 N-terminal domain-like"/>
    <property type="match status" value="2"/>
</dbReference>
<comment type="subcellular location">
    <subcellularLocation>
        <location evidence="1">Secreted</location>
    </subcellularLocation>
</comment>
<comment type="similarity">
    <text evidence="2">Belongs to the peptidase S9C family.</text>
</comment>
<evidence type="ECO:0000256" key="4">
    <source>
        <dbReference type="ARBA" id="ARBA00022670"/>
    </source>
</evidence>
<keyword evidence="7" id="KW-0720">Serine protease</keyword>
<dbReference type="GO" id="GO:0006508">
    <property type="term" value="P:proteolysis"/>
    <property type="evidence" value="ECO:0007669"/>
    <property type="project" value="UniProtKB-KW"/>
</dbReference>
<keyword evidence="14" id="KW-1185">Reference proteome</keyword>
<organism evidence="13 14">
    <name type="scientific">Zopfia rhizophila CBS 207.26</name>
    <dbReference type="NCBI Taxonomy" id="1314779"/>
    <lineage>
        <taxon>Eukaryota</taxon>
        <taxon>Fungi</taxon>
        <taxon>Dikarya</taxon>
        <taxon>Ascomycota</taxon>
        <taxon>Pezizomycotina</taxon>
        <taxon>Dothideomycetes</taxon>
        <taxon>Dothideomycetes incertae sedis</taxon>
        <taxon>Zopfiaceae</taxon>
        <taxon>Zopfia</taxon>
    </lineage>
</organism>
<keyword evidence="3" id="KW-0964">Secreted</keyword>
<dbReference type="InterPro" id="IPR001375">
    <property type="entry name" value="Peptidase_S9_cat"/>
</dbReference>
<dbReference type="PANTHER" id="PTHR42776:SF11">
    <property type="entry name" value="DIPEPTIDYL-PEPTIDASE 5-RELATED"/>
    <property type="match status" value="1"/>
</dbReference>
<evidence type="ECO:0000256" key="2">
    <source>
        <dbReference type="ARBA" id="ARBA00010040"/>
    </source>
</evidence>
<dbReference type="InterPro" id="IPR011042">
    <property type="entry name" value="6-blade_b-propeller_TolB-like"/>
</dbReference>
<evidence type="ECO:0000256" key="11">
    <source>
        <dbReference type="SAM" id="SignalP"/>
    </source>
</evidence>
<dbReference type="PANTHER" id="PTHR42776">
    <property type="entry name" value="SERINE PEPTIDASE S9 FAMILY MEMBER"/>
    <property type="match status" value="1"/>
</dbReference>
<evidence type="ECO:0000313" key="14">
    <source>
        <dbReference type="Proteomes" id="UP000800200"/>
    </source>
</evidence>
<keyword evidence="8" id="KW-0325">Glycoprotein</keyword>
<dbReference type="FunFam" id="3.40.50.1820:FF:000028">
    <property type="entry name" value="S9 family peptidase"/>
    <property type="match status" value="1"/>
</dbReference>
<sequence length="718" mass="79773">MTILRNILVGSLLLGFTLAFTPEQMLAAPRRSTGIVNPSGEWALFSSTSYDWEKHKASTSWHLLNVASGNITKAPFGSDVDEVVWVGPSNTSILYINGSNVEIPGGVTLYTADLGANNFSPTLVASLDAPFAGLKAVKTESGSINFIVNSLAYWNNGSAYNPELVSEPLSSGQLYDANFVRHWDFYIASERYSIFSGVLASTNSSYKFDGTLKNLLWEMDAAITRPETPVQPFGDQGDYDISPDGKTVAFLTKAPELPKANYTASYIYIVPHDGSEGAVPVNGPNSTAPESAQGASESPKWSPDGSKLAYCQQDGIAYESDRFKCYVAEINGLESKVSPIAEEWDSSPAFLQWGPDSQDLYIGSELHASVRAWIVPADAKADYKPENITGPESNIADFTVLSDGSVFVSAQSSWSSRIFYTLTPGEKPNVLFTANEVDKELKGLGPQDVSNFWYEGGDGDLIQCFVFYPTDFDPSKKYPLVFNVHGGPQSTQGDNWSTRWNLRMWADQGYIVTSPQFTGSPSYSQRFTDAIQDNWGGTPYQDLVKLFEYLDANVRYIDTDNAVAVGASFGGYMMSWIQGHELGRKFKAIVSHDGKLSLTGSYGTEELWFIQHDQNGTIWNNRENYEKWDPLYHVKNFSTPHFVVHNDLDYRVTANEGIMLFNVLQSLGVPSRFLHFPDEGHWVLNRENSLVWHKAIFNWINYWTGKEDSLLQDIVIKQ</sequence>
<feature type="compositionally biased region" description="Polar residues" evidence="10">
    <location>
        <begin position="283"/>
        <end position="296"/>
    </location>
</feature>
<feature type="chain" id="PRO_5025396402" description="Dipeptidyl-peptidase V" evidence="11">
    <location>
        <begin position="20"/>
        <end position="718"/>
    </location>
</feature>
<dbReference type="InterPro" id="IPR011659">
    <property type="entry name" value="WD40"/>
</dbReference>
<dbReference type="InterPro" id="IPR029058">
    <property type="entry name" value="AB_hydrolase_fold"/>
</dbReference>
<reference evidence="13" key="1">
    <citation type="journal article" date="2020" name="Stud. Mycol.">
        <title>101 Dothideomycetes genomes: a test case for predicting lifestyles and emergence of pathogens.</title>
        <authorList>
            <person name="Haridas S."/>
            <person name="Albert R."/>
            <person name="Binder M."/>
            <person name="Bloem J."/>
            <person name="Labutti K."/>
            <person name="Salamov A."/>
            <person name="Andreopoulos B."/>
            <person name="Baker S."/>
            <person name="Barry K."/>
            <person name="Bills G."/>
            <person name="Bluhm B."/>
            <person name="Cannon C."/>
            <person name="Castanera R."/>
            <person name="Culley D."/>
            <person name="Daum C."/>
            <person name="Ezra D."/>
            <person name="Gonzalez J."/>
            <person name="Henrissat B."/>
            <person name="Kuo A."/>
            <person name="Liang C."/>
            <person name="Lipzen A."/>
            <person name="Lutzoni F."/>
            <person name="Magnuson J."/>
            <person name="Mondo S."/>
            <person name="Nolan M."/>
            <person name="Ohm R."/>
            <person name="Pangilinan J."/>
            <person name="Park H.-J."/>
            <person name="Ramirez L."/>
            <person name="Alfaro M."/>
            <person name="Sun H."/>
            <person name="Tritt A."/>
            <person name="Yoshinaga Y."/>
            <person name="Zwiers L.-H."/>
            <person name="Turgeon B."/>
            <person name="Goodwin S."/>
            <person name="Spatafora J."/>
            <person name="Crous P."/>
            <person name="Grigoriev I."/>
        </authorList>
    </citation>
    <scope>NUCLEOTIDE SEQUENCE</scope>
    <source>
        <strain evidence="13">CBS 207.26</strain>
    </source>
</reference>
<evidence type="ECO:0000313" key="13">
    <source>
        <dbReference type="EMBL" id="KAF2186446.1"/>
    </source>
</evidence>
<evidence type="ECO:0000259" key="12">
    <source>
        <dbReference type="Pfam" id="PF00326"/>
    </source>
</evidence>
<dbReference type="Proteomes" id="UP000800200">
    <property type="component" value="Unassembled WGS sequence"/>
</dbReference>
<dbReference type="Gene3D" id="3.40.50.1820">
    <property type="entry name" value="alpha/beta hydrolase"/>
    <property type="match status" value="1"/>
</dbReference>
<keyword evidence="6 13" id="KW-0378">Hydrolase</keyword>
<keyword evidence="4" id="KW-0645">Protease</keyword>